<organism evidence="2 3">
    <name type="scientific">Propionibacterium australiense</name>
    <dbReference type="NCBI Taxonomy" id="119981"/>
    <lineage>
        <taxon>Bacteria</taxon>
        <taxon>Bacillati</taxon>
        <taxon>Actinomycetota</taxon>
        <taxon>Actinomycetes</taxon>
        <taxon>Propionibacteriales</taxon>
        <taxon>Propionibacteriaceae</taxon>
        <taxon>Propionibacterium</taxon>
    </lineage>
</organism>
<proteinExistence type="predicted"/>
<evidence type="ECO:0000313" key="2">
    <source>
        <dbReference type="EMBL" id="SYZ34280.1"/>
    </source>
</evidence>
<reference evidence="3" key="1">
    <citation type="submission" date="2018-08" db="EMBL/GenBank/DDBJ databases">
        <authorList>
            <person name="Hornung B."/>
        </authorList>
    </citation>
    <scope>NUCLEOTIDE SEQUENCE [LARGE SCALE GENOMIC DNA]</scope>
</reference>
<dbReference type="Proteomes" id="UP000263928">
    <property type="component" value="Unassembled WGS sequence"/>
</dbReference>
<name>A0A383S8G1_9ACTN</name>
<dbReference type="EMBL" id="UNQJ01000022">
    <property type="protein sequence ID" value="SYZ34280.1"/>
    <property type="molecule type" value="Genomic_DNA"/>
</dbReference>
<feature type="compositionally biased region" description="Polar residues" evidence="1">
    <location>
        <begin position="28"/>
        <end position="42"/>
    </location>
</feature>
<dbReference type="AlphaFoldDB" id="A0A383S8G1"/>
<evidence type="ECO:0000313" key="3">
    <source>
        <dbReference type="Proteomes" id="UP000263928"/>
    </source>
</evidence>
<sequence>MRQRPAHVHALRQHRRQVHTGLHERTQENLNSPRRQPVSNTHAIRRNGLRTKSSPACITINSLIIIFRYMPITQRRQRLFNRGRHTYLVPLLEGFTIFMQITILARLANHDPLVVGHGIHQFNERLDLAAPPTIFLPWFADAFTSHDSSPRSLIARRVAIVATGQRVAYVHALGQHRRQVQTGLHERAQDHLNSPRRQLVSDTHDIRRNRLGVTNPTTGIPANNLIIILGLVTITQRRQRLYNSGGNAYLLALLKSSHVFIKNVILLRLANSNPLVVGHGIHQPNKGFNLAAASAVLLP</sequence>
<feature type="region of interest" description="Disordered" evidence="1">
    <location>
        <begin position="1"/>
        <end position="46"/>
    </location>
</feature>
<keyword evidence="3" id="KW-1185">Reference proteome</keyword>
<protein>
    <submittedName>
        <fullName evidence="2">Uncharacterized protein</fullName>
    </submittedName>
</protein>
<gene>
    <name evidence="2" type="ORF">PROPAUS_2285</name>
</gene>
<feature type="compositionally biased region" description="Basic residues" evidence="1">
    <location>
        <begin position="1"/>
        <end position="18"/>
    </location>
</feature>
<evidence type="ECO:0000256" key="1">
    <source>
        <dbReference type="SAM" id="MobiDB-lite"/>
    </source>
</evidence>
<accession>A0A383S8G1</accession>